<gene>
    <name evidence="1" type="ORF">I4F81_000558</name>
</gene>
<dbReference type="Proteomes" id="UP000798662">
    <property type="component" value="Chromosome 1"/>
</dbReference>
<comment type="caution">
    <text evidence="1">The sequence shown here is derived from an EMBL/GenBank/DDBJ whole genome shotgun (WGS) entry which is preliminary data.</text>
</comment>
<name>A0ACC3BJ02_PYRYE</name>
<reference evidence="1" key="1">
    <citation type="submission" date="2019-11" db="EMBL/GenBank/DDBJ databases">
        <title>Nori genome reveals adaptations in red seaweeds to the harsh intertidal environment.</title>
        <authorList>
            <person name="Wang D."/>
            <person name="Mao Y."/>
        </authorList>
    </citation>
    <scope>NUCLEOTIDE SEQUENCE</scope>
    <source>
        <tissue evidence="1">Gametophyte</tissue>
    </source>
</reference>
<evidence type="ECO:0000313" key="1">
    <source>
        <dbReference type="EMBL" id="KAK1857944.1"/>
    </source>
</evidence>
<protein>
    <submittedName>
        <fullName evidence="1">Uncharacterized protein</fullName>
    </submittedName>
</protein>
<evidence type="ECO:0000313" key="2">
    <source>
        <dbReference type="Proteomes" id="UP000798662"/>
    </source>
</evidence>
<sequence>MARDAEKARSMLHRFLSQKAEEEGDGTSIRGSGIGGPKRVQRRPYLASLVEDVGDAQRWRRQLVGEIGTKMLEIQNPSLPHDEAEERAAEAAAVAAAVADWEREHPDGRGERQDDAGADDAGEGWDAAALDAAAARRVGALRLAQRKRQALERLS</sequence>
<keyword evidence="2" id="KW-1185">Reference proteome</keyword>
<proteinExistence type="predicted"/>
<dbReference type="EMBL" id="CM020618">
    <property type="protein sequence ID" value="KAK1857944.1"/>
    <property type="molecule type" value="Genomic_DNA"/>
</dbReference>
<accession>A0ACC3BJ02</accession>
<organism evidence="1 2">
    <name type="scientific">Pyropia yezoensis</name>
    <name type="common">Susabi-nori</name>
    <name type="synonym">Porphyra yezoensis</name>
    <dbReference type="NCBI Taxonomy" id="2788"/>
    <lineage>
        <taxon>Eukaryota</taxon>
        <taxon>Rhodophyta</taxon>
        <taxon>Bangiophyceae</taxon>
        <taxon>Bangiales</taxon>
        <taxon>Bangiaceae</taxon>
        <taxon>Pyropia</taxon>
    </lineage>
</organism>